<reference evidence="2 3" key="1">
    <citation type="submission" date="2017-02" db="EMBL/GenBank/DDBJ databases">
        <authorList>
            <person name="Peterson S.W."/>
        </authorList>
    </citation>
    <scope>NUCLEOTIDE SEQUENCE [LARGE SCALE GENOMIC DNA]</scope>
    <source>
        <strain evidence="2 3">USBA 369</strain>
    </source>
</reference>
<dbReference type="PROSITE" id="PS51186">
    <property type="entry name" value="GNAT"/>
    <property type="match status" value="1"/>
</dbReference>
<protein>
    <submittedName>
        <fullName evidence="2">Ribosomal protein S18 acetylase RimI</fullName>
    </submittedName>
</protein>
<keyword evidence="3" id="KW-1185">Reference proteome</keyword>
<dbReference type="EMBL" id="FUXL01000006">
    <property type="protein sequence ID" value="SKA12773.1"/>
    <property type="molecule type" value="Genomic_DNA"/>
</dbReference>
<evidence type="ECO:0000259" key="1">
    <source>
        <dbReference type="PROSITE" id="PS51186"/>
    </source>
</evidence>
<feature type="domain" description="N-acetyltransferase" evidence="1">
    <location>
        <begin position="8"/>
        <end position="204"/>
    </location>
</feature>
<dbReference type="AlphaFoldDB" id="A0A1T4R9X2"/>
<accession>A0A1T4R9X2</accession>
<dbReference type="PANTHER" id="PTHR13170">
    <property type="entry name" value="O-GLCNACASE"/>
    <property type="match status" value="1"/>
</dbReference>
<gene>
    <name evidence="2" type="ORF">SAMN05428963_106150</name>
</gene>
<sequence length="204" mass="23144">MQNVEQDLVIRPATEADEPALFDICLRTADAGKDGTELFGDPRFPGYLWSVPYARFEPDFAFVLANRERAIGYVLAVPDTRAFFRRLEAEWWPFVRRQVADFRPTRPMDEAVLARIAEPEGGREALLDTYPAHLHINILADAQAGGWGRRLIETELATLRERGVPGVHLGVMPSNEKALGFYRHLGFEVVARDNSIIFAMKFDR</sequence>
<proteinExistence type="predicted"/>
<evidence type="ECO:0000313" key="3">
    <source>
        <dbReference type="Proteomes" id="UP000190135"/>
    </source>
</evidence>
<dbReference type="OrthoDB" id="8593648at2"/>
<keyword evidence="2" id="KW-0689">Ribosomal protein</keyword>
<organism evidence="2 3">
    <name type="scientific">Consotaella salsifontis</name>
    <dbReference type="NCBI Taxonomy" id="1365950"/>
    <lineage>
        <taxon>Bacteria</taxon>
        <taxon>Pseudomonadati</taxon>
        <taxon>Pseudomonadota</taxon>
        <taxon>Alphaproteobacteria</taxon>
        <taxon>Hyphomicrobiales</taxon>
        <taxon>Aurantimonadaceae</taxon>
        <taxon>Consotaella</taxon>
    </lineage>
</organism>
<dbReference type="Pfam" id="PF00583">
    <property type="entry name" value="Acetyltransf_1"/>
    <property type="match status" value="1"/>
</dbReference>
<dbReference type="InterPro" id="IPR016181">
    <property type="entry name" value="Acyl_CoA_acyltransferase"/>
</dbReference>
<dbReference type="SUPFAM" id="SSF55729">
    <property type="entry name" value="Acyl-CoA N-acyltransferases (Nat)"/>
    <property type="match status" value="1"/>
</dbReference>
<dbReference type="GO" id="GO:0016747">
    <property type="term" value="F:acyltransferase activity, transferring groups other than amino-acyl groups"/>
    <property type="evidence" value="ECO:0007669"/>
    <property type="project" value="InterPro"/>
</dbReference>
<dbReference type="STRING" id="1365950.SAMN05428963_106150"/>
<name>A0A1T4R9X2_9HYPH</name>
<dbReference type="InterPro" id="IPR000182">
    <property type="entry name" value="GNAT_dom"/>
</dbReference>
<dbReference type="Proteomes" id="UP000190135">
    <property type="component" value="Unassembled WGS sequence"/>
</dbReference>
<evidence type="ECO:0000313" key="2">
    <source>
        <dbReference type="EMBL" id="SKA12773.1"/>
    </source>
</evidence>
<dbReference type="PANTHER" id="PTHR13170:SF16">
    <property type="entry name" value="PROTEIN O-GLCNACASE"/>
    <property type="match status" value="1"/>
</dbReference>
<dbReference type="GO" id="GO:0005840">
    <property type="term" value="C:ribosome"/>
    <property type="evidence" value="ECO:0007669"/>
    <property type="project" value="UniProtKB-KW"/>
</dbReference>
<dbReference type="RefSeq" id="WP_078708392.1">
    <property type="nucleotide sequence ID" value="NZ_FUXL01000006.1"/>
</dbReference>
<keyword evidence="2" id="KW-0687">Ribonucleoprotein</keyword>
<dbReference type="Gene3D" id="3.40.630.30">
    <property type="match status" value="1"/>
</dbReference>
<dbReference type="InterPro" id="IPR051822">
    <property type="entry name" value="Glycosyl_Hydrolase_84"/>
</dbReference>